<reference evidence="1 2" key="2">
    <citation type="submission" date="2019-01" db="EMBL/GenBank/DDBJ databases">
        <title>A chromosome length genome reference of the Java medaka (oryzias javanicus).</title>
        <authorList>
            <person name="Herpin A."/>
            <person name="Takehana Y."/>
            <person name="Naruse K."/>
            <person name="Ansai S."/>
            <person name="Kawaguchi M."/>
        </authorList>
    </citation>
    <scope>NUCLEOTIDE SEQUENCE [LARGE SCALE GENOMIC DNA]</scope>
    <source>
        <strain evidence="1">RS831</strain>
        <tissue evidence="1">Whole body</tissue>
    </source>
</reference>
<proteinExistence type="predicted"/>
<dbReference type="AlphaFoldDB" id="A0A437DGC2"/>
<gene>
    <name evidence="1" type="ORF">OJAV_G00036180</name>
</gene>
<organism evidence="1 2">
    <name type="scientific">Oryzias javanicus</name>
    <name type="common">Javanese ricefish</name>
    <name type="synonym">Aplocheilus javanicus</name>
    <dbReference type="NCBI Taxonomy" id="123683"/>
    <lineage>
        <taxon>Eukaryota</taxon>
        <taxon>Metazoa</taxon>
        <taxon>Chordata</taxon>
        <taxon>Craniata</taxon>
        <taxon>Vertebrata</taxon>
        <taxon>Euteleostomi</taxon>
        <taxon>Actinopterygii</taxon>
        <taxon>Neopterygii</taxon>
        <taxon>Teleostei</taxon>
        <taxon>Neoteleostei</taxon>
        <taxon>Acanthomorphata</taxon>
        <taxon>Ovalentaria</taxon>
        <taxon>Atherinomorphae</taxon>
        <taxon>Beloniformes</taxon>
        <taxon>Adrianichthyidae</taxon>
        <taxon>Oryziinae</taxon>
        <taxon>Oryzias</taxon>
    </lineage>
</organism>
<keyword evidence="2" id="KW-1185">Reference proteome</keyword>
<evidence type="ECO:0000313" key="2">
    <source>
        <dbReference type="Proteomes" id="UP000283210"/>
    </source>
</evidence>
<evidence type="ECO:0000313" key="1">
    <source>
        <dbReference type="EMBL" id="RVE73956.1"/>
    </source>
</evidence>
<dbReference type="EMBL" id="CM012440">
    <property type="protein sequence ID" value="RVE73956.1"/>
    <property type="molecule type" value="Genomic_DNA"/>
</dbReference>
<accession>A0A437DGC2</accession>
<name>A0A437DGC2_ORYJA</name>
<dbReference type="PANTHER" id="PTHR37984:SF7">
    <property type="entry name" value="INTEGRASE CATALYTIC DOMAIN-CONTAINING PROTEIN"/>
    <property type="match status" value="1"/>
</dbReference>
<dbReference type="PANTHER" id="PTHR37984">
    <property type="entry name" value="PROTEIN CBG26694"/>
    <property type="match status" value="1"/>
</dbReference>
<dbReference type="InterPro" id="IPR050951">
    <property type="entry name" value="Retrovirus_Pol_polyprotein"/>
</dbReference>
<reference evidence="1 2" key="1">
    <citation type="submission" date="2018-11" db="EMBL/GenBank/DDBJ databases">
        <authorList>
            <person name="Lopez-Roques C."/>
            <person name="Donnadieu C."/>
            <person name="Bouchez O."/>
            <person name="Klopp C."/>
            <person name="Cabau C."/>
            <person name="Zahm M."/>
        </authorList>
    </citation>
    <scope>NUCLEOTIDE SEQUENCE [LARGE SCALE GENOMIC DNA]</scope>
    <source>
        <strain evidence="1">RS831</strain>
        <tissue evidence="1">Whole body</tissue>
    </source>
</reference>
<dbReference type="Proteomes" id="UP000283210">
    <property type="component" value="Chromosome 4"/>
</dbReference>
<sequence length="425" mass="47841">MGALTGVARRRMNVLPEEERNTTAKIFNALDAVYQQRIQGPVARTQFYGCRQKPDEPVQAFILRLRELHYRLQQHHPDGAPTDQHLKEQFLLGLEEGPLTRALRGYARRHPDGTFEALQQEACLLEEEGHRSTWPENPRSQSAWRAAFATCRRVVVTAKNDLLCHVRLARRKVTIPARSEVIVWGRARMGPRGCEYRGLVEALEEPGALAVARTVVTGEEGFVEVGLVDACNPTEGDGVFEVVKLADRPDLTEAKLGAVEQRWVAQLASFDLEVKYRSGRENVNADALSRHPIQHHLQQPAAITQTGPVTSAIVTGEEEQFSHQPSEWVAAQEADEDIQTVKRYVEQGVCPSHQSGNPISKGTQRLLKQFEKLCIREGVLCRKFIIPTPMNNCTKLYVQLCSVKRYGRTTMKPQPTQGLEEHWPP</sequence>
<protein>
    <recommendedName>
        <fullName evidence="3">Retrotransposon gag domain-containing protein</fullName>
    </recommendedName>
</protein>
<dbReference type="OrthoDB" id="10067927at2759"/>
<evidence type="ECO:0008006" key="3">
    <source>
        <dbReference type="Google" id="ProtNLM"/>
    </source>
</evidence>